<sequence>MTAALQRLDDILGVQHGGLLRRLQTELEVLDWAWRRGCLLMERDALPADERYAVIDGWRALLNAFDDRGVPPALPDTPGPAVNLRIVPSDEASAYEARLRGQLAGLPWEARPVCAIEALLDAQAFAASLTCKDAVKLLLLACDALGFRRVDPGEFGIALTYFQRLVARGWVVAKAWTAVSARREVMLIAGNTRSEGCVVMEPCAPGESRHSIGVTDEGRVRFRAHLTFIKADLLEDTLRALAAVGVTDRVSRPGFVLHDAATAPRLEGVG</sequence>
<reference evidence="2" key="1">
    <citation type="submission" date="2018-01" db="EMBL/GenBank/DDBJ databases">
        <title>Draft Genome Sequence of the Radioresistant Bacterium Deinococcus aerius TR0125, Isolated from the Higher Atmosphere above Japan.</title>
        <authorList>
            <person name="Satoh K."/>
            <person name="Arai H."/>
            <person name="Sanzen T."/>
            <person name="Kawaguchi Y."/>
            <person name="Hayashi H."/>
            <person name="Yokobori S."/>
            <person name="Yamagishi A."/>
            <person name="Oono Y."/>
            <person name="Narumi I."/>
        </authorList>
    </citation>
    <scope>NUCLEOTIDE SEQUENCE [LARGE SCALE GENOMIC DNA]</scope>
    <source>
        <strain evidence="2">TR0125</strain>
    </source>
</reference>
<protein>
    <submittedName>
        <fullName evidence="1">Uncharacterized protein</fullName>
    </submittedName>
</protein>
<evidence type="ECO:0000313" key="2">
    <source>
        <dbReference type="Proteomes" id="UP000236569"/>
    </source>
</evidence>
<gene>
    <name evidence="1" type="ORF">DAERI_010055</name>
</gene>
<accession>A0A2I9CQY5</accession>
<proteinExistence type="predicted"/>
<dbReference type="AlphaFoldDB" id="A0A2I9CQY5"/>
<dbReference type="EMBL" id="BFAG01000001">
    <property type="protein sequence ID" value="GBF03883.1"/>
    <property type="molecule type" value="Genomic_DNA"/>
</dbReference>
<organism evidence="1 2">
    <name type="scientific">Deinococcus aerius</name>
    <dbReference type="NCBI Taxonomy" id="200253"/>
    <lineage>
        <taxon>Bacteria</taxon>
        <taxon>Thermotogati</taxon>
        <taxon>Deinococcota</taxon>
        <taxon>Deinococci</taxon>
        <taxon>Deinococcales</taxon>
        <taxon>Deinococcaceae</taxon>
        <taxon>Deinococcus</taxon>
    </lineage>
</organism>
<comment type="caution">
    <text evidence="1">The sequence shown here is derived from an EMBL/GenBank/DDBJ whole genome shotgun (WGS) entry which is preliminary data.</text>
</comment>
<evidence type="ECO:0000313" key="1">
    <source>
        <dbReference type="EMBL" id="GBF03883.1"/>
    </source>
</evidence>
<name>A0A2I9CQY5_9DEIO</name>
<dbReference type="RefSeq" id="WP_103127493.1">
    <property type="nucleotide sequence ID" value="NZ_BFAG01000001.1"/>
</dbReference>
<keyword evidence="2" id="KW-1185">Reference proteome</keyword>
<dbReference type="Proteomes" id="UP000236569">
    <property type="component" value="Unassembled WGS sequence"/>
</dbReference>